<accession>A0A7G9GPP2</accession>
<reference evidence="1 2" key="1">
    <citation type="submission" date="2020-08" db="EMBL/GenBank/DDBJ databases">
        <authorList>
            <person name="Liu C."/>
            <person name="Sun Q."/>
        </authorList>
    </citation>
    <scope>NUCLEOTIDE SEQUENCE [LARGE SCALE GENOMIC DNA]</scope>
    <source>
        <strain evidence="1 2">NSJ-61</strain>
    </source>
</reference>
<protein>
    <submittedName>
        <fullName evidence="1">Uncharacterized protein</fullName>
    </submittedName>
</protein>
<sequence length="59" mass="7034">MIIVCKDCQKRYPGCHAGCEWYKAELRATHEENKRREHEMQSGYAASSNWNYDKRGIRK</sequence>
<dbReference type="KEGG" id="ehn:H9Q80_02145"/>
<dbReference type="Proteomes" id="UP000515856">
    <property type="component" value="Chromosome"/>
</dbReference>
<gene>
    <name evidence="1" type="ORF">H9Q80_02145</name>
</gene>
<evidence type="ECO:0000313" key="1">
    <source>
        <dbReference type="EMBL" id="QNM12774.1"/>
    </source>
</evidence>
<keyword evidence="2" id="KW-1185">Reference proteome</keyword>
<name>A0A7G9GPP2_9FIRM</name>
<evidence type="ECO:0000313" key="2">
    <source>
        <dbReference type="Proteomes" id="UP000515856"/>
    </source>
</evidence>
<dbReference type="EMBL" id="CP060636">
    <property type="protein sequence ID" value="QNM12774.1"/>
    <property type="molecule type" value="Genomic_DNA"/>
</dbReference>
<proteinExistence type="predicted"/>
<dbReference type="RefSeq" id="WP_117455388.1">
    <property type="nucleotide sequence ID" value="NZ_CP060636.1"/>
</dbReference>
<dbReference type="AlphaFoldDB" id="A0A7G9GPP2"/>
<organism evidence="1 2">
    <name type="scientific">[Eubacterium] hominis</name>
    <dbReference type="NCBI Taxonomy" id="2764325"/>
    <lineage>
        <taxon>Bacteria</taxon>
        <taxon>Bacillati</taxon>
        <taxon>Bacillota</taxon>
        <taxon>Erysipelotrichia</taxon>
        <taxon>Erysipelotrichales</taxon>
        <taxon>Erysipelotrichaceae</taxon>
        <taxon>Amedibacillus</taxon>
    </lineage>
</organism>